<dbReference type="InterPro" id="IPR009045">
    <property type="entry name" value="Zn_M74/Hedgehog-like"/>
</dbReference>
<evidence type="ECO:0008006" key="3">
    <source>
        <dbReference type="Google" id="ProtNLM"/>
    </source>
</evidence>
<protein>
    <recommendedName>
        <fullName evidence="3">D-alanyl-D-alanine carboxypeptidase-like protein</fullName>
    </recommendedName>
</protein>
<sequence length="244" mass="27833">MNKTTPILVFVFISLFSLGTLAMVNYRPDLTNRLKETYASLVEEEKEEEIHTEVVGLPTAKPLELLTTIELPEFSGRLDKDSYEEHLNAAEQIGSGLIHDQNQLQKLLENRVVVEINKGSGYKVDDLTHSYPYVTLHTKKTLEELGRTFEALHGEGEFFTVSSATRTIEQQNSLKKRNRNATDGNSSHSYGVSFDISYIRFNGKKGGNRKAQKDLEAILNHFQKENKIFVIKERRQACYHVTVR</sequence>
<evidence type="ECO:0000313" key="2">
    <source>
        <dbReference type="Proteomes" id="UP001500469"/>
    </source>
</evidence>
<dbReference type="InterPro" id="IPR043769">
    <property type="entry name" value="DUF5715"/>
</dbReference>
<dbReference type="SUPFAM" id="SSF55166">
    <property type="entry name" value="Hedgehog/DD-peptidase"/>
    <property type="match status" value="1"/>
</dbReference>
<evidence type="ECO:0000313" key="1">
    <source>
        <dbReference type="EMBL" id="GAA0880105.1"/>
    </source>
</evidence>
<dbReference type="RefSeq" id="WP_343853143.1">
    <property type="nucleotide sequence ID" value="NZ_BAAAFI010000039.1"/>
</dbReference>
<name>A0ABP3YF90_9BACT</name>
<accession>A0ABP3YF90</accession>
<reference evidence="2" key="1">
    <citation type="journal article" date="2019" name="Int. J. Syst. Evol. Microbiol.">
        <title>The Global Catalogue of Microorganisms (GCM) 10K type strain sequencing project: providing services to taxonomists for standard genome sequencing and annotation.</title>
        <authorList>
            <consortium name="The Broad Institute Genomics Platform"/>
            <consortium name="The Broad Institute Genome Sequencing Center for Infectious Disease"/>
            <person name="Wu L."/>
            <person name="Ma J."/>
        </authorList>
    </citation>
    <scope>NUCLEOTIDE SEQUENCE [LARGE SCALE GENOMIC DNA]</scope>
    <source>
        <strain evidence="2">JCM 16112</strain>
    </source>
</reference>
<proteinExistence type="predicted"/>
<organism evidence="1 2">
    <name type="scientific">Algoriphagus jejuensis</name>
    <dbReference type="NCBI Taxonomy" id="419934"/>
    <lineage>
        <taxon>Bacteria</taxon>
        <taxon>Pseudomonadati</taxon>
        <taxon>Bacteroidota</taxon>
        <taxon>Cytophagia</taxon>
        <taxon>Cytophagales</taxon>
        <taxon>Cyclobacteriaceae</taxon>
        <taxon>Algoriphagus</taxon>
    </lineage>
</organism>
<gene>
    <name evidence="1" type="ORF">GCM10009119_30750</name>
</gene>
<keyword evidence="2" id="KW-1185">Reference proteome</keyword>
<dbReference type="EMBL" id="BAAAFI010000039">
    <property type="protein sequence ID" value="GAA0880105.1"/>
    <property type="molecule type" value="Genomic_DNA"/>
</dbReference>
<comment type="caution">
    <text evidence="1">The sequence shown here is derived from an EMBL/GenBank/DDBJ whole genome shotgun (WGS) entry which is preliminary data.</text>
</comment>
<dbReference type="Proteomes" id="UP001500469">
    <property type="component" value="Unassembled WGS sequence"/>
</dbReference>
<dbReference type="Pfam" id="PF18979">
    <property type="entry name" value="DUF5715"/>
    <property type="match status" value="1"/>
</dbReference>
<dbReference type="Gene3D" id="3.30.1380.10">
    <property type="match status" value="1"/>
</dbReference>